<evidence type="ECO:0000256" key="6">
    <source>
        <dbReference type="ARBA" id="ARBA00067277"/>
    </source>
</evidence>
<comment type="catalytic activity">
    <reaction evidence="3">
        <text>(2S)-3-sulfolactaldehyde + NAD(+) + H2O = (2S)-3-sulfolactate + NADH + 2 H(+)</text>
        <dbReference type="Rhea" id="RHEA:47932"/>
        <dbReference type="ChEBI" id="CHEBI:15377"/>
        <dbReference type="ChEBI" id="CHEBI:15378"/>
        <dbReference type="ChEBI" id="CHEBI:57540"/>
        <dbReference type="ChEBI" id="CHEBI:57945"/>
        <dbReference type="ChEBI" id="CHEBI:61289"/>
        <dbReference type="ChEBI" id="CHEBI:90109"/>
        <dbReference type="EC" id="1.2.1.97"/>
    </reaction>
    <physiologicalReaction direction="left-to-right" evidence="3">
        <dbReference type="Rhea" id="RHEA:47933"/>
    </physiologicalReaction>
</comment>
<evidence type="ECO:0000256" key="2">
    <source>
        <dbReference type="ARBA" id="ARBA00023002"/>
    </source>
</evidence>
<dbReference type="InterPro" id="IPR029510">
    <property type="entry name" value="Ald_DH_CS_GLU"/>
</dbReference>
<dbReference type="EMBL" id="DVKQ01000097">
    <property type="protein sequence ID" value="HIT38298.1"/>
    <property type="molecule type" value="Genomic_DNA"/>
</dbReference>
<dbReference type="PANTHER" id="PTHR43353:SF5">
    <property type="entry name" value="SUCCINATE-SEMIALDEHYDE DEHYDROGENASE, MITOCHONDRIAL"/>
    <property type="match status" value="1"/>
</dbReference>
<dbReference type="PANTHER" id="PTHR43353">
    <property type="entry name" value="SUCCINATE-SEMIALDEHYDE DEHYDROGENASE, MITOCHONDRIAL"/>
    <property type="match status" value="1"/>
</dbReference>
<gene>
    <name evidence="10" type="ORF">IAB59_07480</name>
</gene>
<comment type="caution">
    <text evidence="10">The sequence shown here is derived from an EMBL/GenBank/DDBJ whole genome shotgun (WGS) entry which is preliminary data.</text>
</comment>
<evidence type="ECO:0000259" key="9">
    <source>
        <dbReference type="Pfam" id="PF00171"/>
    </source>
</evidence>
<dbReference type="GO" id="GO:0016620">
    <property type="term" value="F:oxidoreductase activity, acting on the aldehyde or oxo group of donors, NAD or NADP as acceptor"/>
    <property type="evidence" value="ECO:0007669"/>
    <property type="project" value="InterPro"/>
</dbReference>
<dbReference type="InterPro" id="IPR016163">
    <property type="entry name" value="Ald_DH_C"/>
</dbReference>
<reference evidence="10" key="1">
    <citation type="submission" date="2020-10" db="EMBL/GenBank/DDBJ databases">
        <authorList>
            <person name="Gilroy R."/>
        </authorList>
    </citation>
    <scope>NUCLEOTIDE SEQUENCE</scope>
    <source>
        <strain evidence="10">CHK195-26880</strain>
    </source>
</reference>
<sequence>MKNLIGGRLVDASDGKVIEVTNPATGELIDTVPNATEQDVDMCVKEAVKAQKEWAKMPMHERGDILYKFVDLVEAKKEELAQLLSKETGKPIKEARGEIGNTRSFVYGYVEKAKHEYGNVIPAGTEKGQEKTIQMTFQEPLGVVGCIIPFNFPCDLFGQKVPSALIMGNSVIVKPSTYNPLTLHTYCNLMMEAGVPAGVINCISGDGPTTGEYLAKHPMVNLMTVTGSTAVGSEVMANCAKNITHVMLELGGNDAFIVMNDADMDLVIDEMVWGRLYNTGQVCCASKRFLVQKDVKDEFIRRAVEKIKTLKVAMPQQEDADIGCLINEKAAIRVQDQIKKTLEQGAKLVYGGRRNGAFLEPTVLDNVTRDMDVMKDMEIFGPVIPVCSFDTVEEAIEIANQSSYGLCGNIMTKDMKTAFKVANALEVGGAVINGASFFRAAEMPFGGWKHSGIGNEGISTTLKEMSRTKTIVLKNILD</sequence>
<evidence type="ECO:0000313" key="10">
    <source>
        <dbReference type="EMBL" id="HIT38298.1"/>
    </source>
</evidence>
<comment type="similarity">
    <text evidence="1 8">Belongs to the aldehyde dehydrogenase family.</text>
</comment>
<name>A0A9D1GCA7_9FIRM</name>
<dbReference type="SUPFAM" id="SSF53720">
    <property type="entry name" value="ALDH-like"/>
    <property type="match status" value="1"/>
</dbReference>
<dbReference type="InterPro" id="IPR016162">
    <property type="entry name" value="Ald_DH_N"/>
</dbReference>
<accession>A0A9D1GCA7</accession>
<dbReference type="PROSITE" id="PS00687">
    <property type="entry name" value="ALDEHYDE_DEHYDR_GLU"/>
    <property type="match status" value="1"/>
</dbReference>
<dbReference type="InterPro" id="IPR016160">
    <property type="entry name" value="Ald_DH_CS_CYS"/>
</dbReference>
<feature type="active site" evidence="7">
    <location>
        <position position="249"/>
    </location>
</feature>
<dbReference type="InterPro" id="IPR015590">
    <property type="entry name" value="Aldehyde_DH_dom"/>
</dbReference>
<dbReference type="Gene3D" id="3.40.605.10">
    <property type="entry name" value="Aldehyde Dehydrogenase, Chain A, domain 1"/>
    <property type="match status" value="1"/>
</dbReference>
<evidence type="ECO:0000256" key="8">
    <source>
        <dbReference type="RuleBase" id="RU003345"/>
    </source>
</evidence>
<proteinExistence type="inferred from homology"/>
<comment type="function">
    <text evidence="4">Part of the sulfo-TAL (or sulfo-SFT) pathway, a D-sulfoquinovose degradation pathway that produces sulfolactate (SL). Catalyzes the oxidation of 3-sulfolactaldehyde (SLA) to sulfolactate (SL).</text>
</comment>
<keyword evidence="2 8" id="KW-0560">Oxidoreductase</keyword>
<dbReference type="FunFam" id="3.40.605.10:FF:000007">
    <property type="entry name" value="NAD/NADP-dependent betaine aldehyde dehydrogenase"/>
    <property type="match status" value="1"/>
</dbReference>
<dbReference type="FunFam" id="3.40.309.10:FF:000009">
    <property type="entry name" value="Aldehyde dehydrogenase A"/>
    <property type="match status" value="1"/>
</dbReference>
<dbReference type="AlphaFoldDB" id="A0A9D1GCA7"/>
<protein>
    <recommendedName>
        <fullName evidence="6">3-sulfolactaldehyde dehydrogenase</fullName>
        <ecNumber evidence="5">1.2.1.97</ecNumber>
    </recommendedName>
</protein>
<evidence type="ECO:0000256" key="3">
    <source>
        <dbReference type="ARBA" id="ARBA00050326"/>
    </source>
</evidence>
<evidence type="ECO:0000256" key="5">
    <source>
        <dbReference type="ARBA" id="ARBA00066984"/>
    </source>
</evidence>
<dbReference type="InterPro" id="IPR016161">
    <property type="entry name" value="Ald_DH/histidinol_DH"/>
</dbReference>
<evidence type="ECO:0000256" key="1">
    <source>
        <dbReference type="ARBA" id="ARBA00009986"/>
    </source>
</evidence>
<reference evidence="10" key="2">
    <citation type="journal article" date="2021" name="PeerJ">
        <title>Extensive microbial diversity within the chicken gut microbiome revealed by metagenomics and culture.</title>
        <authorList>
            <person name="Gilroy R."/>
            <person name="Ravi A."/>
            <person name="Getino M."/>
            <person name="Pursley I."/>
            <person name="Horton D.L."/>
            <person name="Alikhan N.F."/>
            <person name="Baker D."/>
            <person name="Gharbi K."/>
            <person name="Hall N."/>
            <person name="Watson M."/>
            <person name="Adriaenssens E.M."/>
            <person name="Foster-Nyarko E."/>
            <person name="Jarju S."/>
            <person name="Secka A."/>
            <person name="Antonio M."/>
            <person name="Oren A."/>
            <person name="Chaudhuri R.R."/>
            <person name="La Ragione R."/>
            <person name="Hildebrand F."/>
            <person name="Pallen M.J."/>
        </authorList>
    </citation>
    <scope>NUCLEOTIDE SEQUENCE</scope>
    <source>
        <strain evidence="10">CHK195-26880</strain>
    </source>
</reference>
<dbReference type="EC" id="1.2.1.97" evidence="5"/>
<evidence type="ECO:0000256" key="4">
    <source>
        <dbReference type="ARBA" id="ARBA00054572"/>
    </source>
</evidence>
<evidence type="ECO:0000256" key="7">
    <source>
        <dbReference type="PROSITE-ProRule" id="PRU10007"/>
    </source>
</evidence>
<dbReference type="Proteomes" id="UP000886833">
    <property type="component" value="Unassembled WGS sequence"/>
</dbReference>
<dbReference type="Gene3D" id="3.40.309.10">
    <property type="entry name" value="Aldehyde Dehydrogenase, Chain A, domain 2"/>
    <property type="match status" value="1"/>
</dbReference>
<evidence type="ECO:0000313" key="11">
    <source>
        <dbReference type="Proteomes" id="UP000886833"/>
    </source>
</evidence>
<dbReference type="InterPro" id="IPR050740">
    <property type="entry name" value="Aldehyde_DH_Superfamily"/>
</dbReference>
<dbReference type="PROSITE" id="PS00070">
    <property type="entry name" value="ALDEHYDE_DEHYDR_CYS"/>
    <property type="match status" value="1"/>
</dbReference>
<dbReference type="Pfam" id="PF00171">
    <property type="entry name" value="Aldedh"/>
    <property type="match status" value="1"/>
</dbReference>
<feature type="domain" description="Aldehyde dehydrogenase" evidence="9">
    <location>
        <begin position="12"/>
        <end position="471"/>
    </location>
</feature>
<organism evidence="10 11">
    <name type="scientific">Candidatus Onthousia faecipullorum</name>
    <dbReference type="NCBI Taxonomy" id="2840887"/>
    <lineage>
        <taxon>Bacteria</taxon>
        <taxon>Bacillati</taxon>
        <taxon>Bacillota</taxon>
        <taxon>Bacilli</taxon>
        <taxon>Candidatus Onthousia</taxon>
    </lineage>
</organism>